<comment type="caution">
    <text evidence="2">The sequence shown here is derived from an EMBL/GenBank/DDBJ whole genome shotgun (WGS) entry which is preliminary data.</text>
</comment>
<organism evidence="2 3">
    <name type="scientific">Candidatus Syntropharchaeum butanivorans</name>
    <dbReference type="NCBI Taxonomy" id="1839936"/>
    <lineage>
        <taxon>Archaea</taxon>
        <taxon>Methanobacteriati</taxon>
        <taxon>Methanobacteriota</taxon>
        <taxon>Stenosarchaea group</taxon>
        <taxon>Methanomicrobia</taxon>
        <taxon>Methanosarcinales</taxon>
        <taxon>ANME-2 cluster</taxon>
        <taxon>Candidatus Syntropharchaeum</taxon>
    </lineage>
</organism>
<dbReference type="Proteomes" id="UP000185779">
    <property type="component" value="Unassembled WGS sequence"/>
</dbReference>
<name>A0A1F2P747_9EURY</name>
<feature type="compositionally biased region" description="Basic and acidic residues" evidence="1">
    <location>
        <begin position="28"/>
        <end position="41"/>
    </location>
</feature>
<sequence length="173" mass="19450">MRRHLTTAQKAEVVLKLAEIEEERARRRQEATQLAGKDKNGKPLFKSSVVGQEPPTEDKGRSIELAVKKARDQGLLISDKTVKKAKKILEVAKQDPEIKKEWEKAKAGNPFVLFDVWTGQPCPRKHRMSMGLCGVCPLLDGRGQDLTQEIFFRVKPSFVMTHTTSSPFLIPTA</sequence>
<feature type="region of interest" description="Disordered" evidence="1">
    <location>
        <begin position="28"/>
        <end position="59"/>
    </location>
</feature>
<evidence type="ECO:0000313" key="2">
    <source>
        <dbReference type="EMBL" id="OFV66802.1"/>
    </source>
</evidence>
<evidence type="ECO:0000256" key="1">
    <source>
        <dbReference type="SAM" id="MobiDB-lite"/>
    </source>
</evidence>
<keyword evidence="3" id="KW-1185">Reference proteome</keyword>
<proteinExistence type="predicted"/>
<dbReference type="EMBL" id="LYOR01000001">
    <property type="protein sequence ID" value="OFV66802.1"/>
    <property type="molecule type" value="Genomic_DNA"/>
</dbReference>
<protein>
    <submittedName>
        <fullName evidence="2">Uncharacterized protein</fullName>
    </submittedName>
</protein>
<accession>A0A1F2P747</accession>
<evidence type="ECO:0000313" key="3">
    <source>
        <dbReference type="Proteomes" id="UP000185779"/>
    </source>
</evidence>
<gene>
    <name evidence="2" type="ORF">SBU_000095</name>
</gene>
<reference evidence="2" key="1">
    <citation type="submission" date="2016-05" db="EMBL/GenBank/DDBJ databases">
        <title>Microbial consortia oxidize butane by reversing methanogenesis.</title>
        <authorList>
            <person name="Laso-Perez R."/>
            <person name="Richter M."/>
            <person name="Wegener G."/>
            <person name="Musat F."/>
        </authorList>
    </citation>
    <scope>NUCLEOTIDE SEQUENCE [LARGE SCALE GENOMIC DNA]</scope>
    <source>
        <strain evidence="2">BOX1</strain>
    </source>
</reference>
<dbReference type="AlphaFoldDB" id="A0A1F2P747"/>